<dbReference type="PANTHER" id="PTHR33928:SF2">
    <property type="entry name" value="PECTATE LYASE SUPERFAMILY PROTEIN DOMAIN-CONTAINING PROTEIN-RELATED"/>
    <property type="match status" value="1"/>
</dbReference>
<reference evidence="3 4" key="1">
    <citation type="submission" date="2018-03" db="EMBL/GenBank/DDBJ databases">
        <title>Genomes of Pezizomycetes fungi and the evolution of truffles.</title>
        <authorList>
            <person name="Murat C."/>
            <person name="Payen T."/>
            <person name="Noel B."/>
            <person name="Kuo A."/>
            <person name="Martin F.M."/>
        </authorList>
    </citation>
    <scope>NUCLEOTIDE SEQUENCE [LARGE SCALE GENOMIC DNA]</scope>
    <source>
        <strain evidence="3">091103-1</strain>
    </source>
</reference>
<dbReference type="InterPro" id="IPR024535">
    <property type="entry name" value="RHGA/B-epi-like_pectate_lyase"/>
</dbReference>
<protein>
    <submittedName>
        <fullName evidence="3">Glycoside Hydrolase Family 55 protein</fullName>
    </submittedName>
</protein>
<evidence type="ECO:0000313" key="4">
    <source>
        <dbReference type="Proteomes" id="UP000246991"/>
    </source>
</evidence>
<dbReference type="Pfam" id="PF12708">
    <property type="entry name" value="Pect-lyase_RHGA_epim"/>
    <property type="match status" value="2"/>
</dbReference>
<sequence>MTGTKSSLTKLVSVLFLVLPLTSAWSVRGRNLRRQEFDREIRDVHSVDVHLAASPGNGTVSTAGAFWLSEIAHCGAPAFNPNPTGYRVFRNVKDYGAKGDGIADDTIAINNAIADGGRCGKGCDSSTIAPALVYFPAGTYLVSKPVVAMYYSQLVGDPLNMPTIKGAPSFQGIGIIDSDPYEPGGSNWYTNQNNFFRSIRNLVIDTTAMPLGAGTGMHWQVAQASSLINLRFEMSQEEGNSHQGIFMENGSGGFMSDLTFNGGKFGAFFGNQQFMTRNLTFNNCGTAIYMNWNWAWTFKSVSICNCKIGLGITANGPAEQAVSSVILLDSSIEDTPIGVATVRGNSSGFASGGTLILDNVQLTNVGKAVANPTTNATILAGGSRTIDMWGQGKDHSKKNPGGRTVQGKINRAFPKPTPLLAEGRKIIFERSRPQYQDLDISQFISVKENGAKGDGDTDDTAAIQSILDCNPGKVIYFDHGAYVISSTVNVPMNTRIVGEAWPLILANGDAFKDVNNPVPVFKVGQEGDTGVVEMSELVFETRGPQPGAILMEWNSRDPVGQQGVNGLWDVHFRVGGSRGTDLEPEHCAKRPEQNNTANTRCFGAFMHLHIKKTASLYMENIWAWTSDHNLDGPDFGQVSIYNGRGILTETTEGPVWFYSTAAEHNVVYQYQLQQTKNIFMAMIQTETPYWESNPMVTSPFPINPAFNDPAYPGCTAKTCKSWALRIIDSIDVLVYSAGLYSFFENYAQECVRTHTCQDSIVSVEGSNKLSLLNLNTVGSESMVDIDGKPSITAAGHENPFVRTLMRFDSV</sequence>
<feature type="chain" id="PRO_5016319414" evidence="1">
    <location>
        <begin position="25"/>
        <end position="810"/>
    </location>
</feature>
<evidence type="ECO:0000313" key="3">
    <source>
        <dbReference type="EMBL" id="PWW76933.1"/>
    </source>
</evidence>
<dbReference type="Gene3D" id="2.160.20.10">
    <property type="entry name" value="Single-stranded right-handed beta-helix, Pectin lyase-like"/>
    <property type="match status" value="2"/>
</dbReference>
<feature type="domain" description="Rhamnogalacturonase A/B/Epimerase-like pectate lyase" evidence="2">
    <location>
        <begin position="443"/>
        <end position="509"/>
    </location>
</feature>
<dbReference type="CDD" id="cd23668">
    <property type="entry name" value="GH55_beta13glucanase-like"/>
    <property type="match status" value="1"/>
</dbReference>
<dbReference type="AlphaFoldDB" id="A0A317SR81"/>
<name>A0A317SR81_9PEZI</name>
<dbReference type="SUPFAM" id="SSF51126">
    <property type="entry name" value="Pectin lyase-like"/>
    <property type="match status" value="2"/>
</dbReference>
<dbReference type="InterPro" id="IPR011050">
    <property type="entry name" value="Pectin_lyase_fold/virulence"/>
</dbReference>
<feature type="signal peptide" evidence="1">
    <location>
        <begin position="1"/>
        <end position="24"/>
    </location>
</feature>
<keyword evidence="4" id="KW-1185">Reference proteome</keyword>
<organism evidence="3 4">
    <name type="scientific">Tuber magnatum</name>
    <name type="common">white Piedmont truffle</name>
    <dbReference type="NCBI Taxonomy" id="42249"/>
    <lineage>
        <taxon>Eukaryota</taxon>
        <taxon>Fungi</taxon>
        <taxon>Dikarya</taxon>
        <taxon>Ascomycota</taxon>
        <taxon>Pezizomycotina</taxon>
        <taxon>Pezizomycetes</taxon>
        <taxon>Pezizales</taxon>
        <taxon>Tuberaceae</taxon>
        <taxon>Tuber</taxon>
    </lineage>
</organism>
<evidence type="ECO:0000256" key="1">
    <source>
        <dbReference type="SAM" id="SignalP"/>
    </source>
</evidence>
<dbReference type="OrthoDB" id="1046782at2759"/>
<dbReference type="GO" id="GO:0004650">
    <property type="term" value="F:polygalacturonase activity"/>
    <property type="evidence" value="ECO:0007669"/>
    <property type="project" value="InterPro"/>
</dbReference>
<dbReference type="Proteomes" id="UP000246991">
    <property type="component" value="Unassembled WGS sequence"/>
</dbReference>
<gene>
    <name evidence="3" type="ORF">C7212DRAFT_351746</name>
</gene>
<proteinExistence type="predicted"/>
<dbReference type="FunFam" id="2.160.20.10:FF:000026">
    <property type="entry name" value="Exo-beta-1,3-glucanase Exg0"/>
    <property type="match status" value="1"/>
</dbReference>
<feature type="domain" description="Rhamnogalacturonase A/B/Epimerase-like pectate lyase" evidence="2">
    <location>
        <begin position="89"/>
        <end position="310"/>
    </location>
</feature>
<evidence type="ECO:0000259" key="2">
    <source>
        <dbReference type="Pfam" id="PF12708"/>
    </source>
</evidence>
<dbReference type="EMBL" id="PYWC01000029">
    <property type="protein sequence ID" value="PWW76933.1"/>
    <property type="molecule type" value="Genomic_DNA"/>
</dbReference>
<dbReference type="PANTHER" id="PTHR33928">
    <property type="entry name" value="POLYGALACTURONASE QRT3"/>
    <property type="match status" value="1"/>
</dbReference>
<dbReference type="FunFam" id="2.160.20.10:FF:000023">
    <property type="entry name" value="Exo-beta-1,3-glucanase Exg0"/>
    <property type="match status" value="1"/>
</dbReference>
<comment type="caution">
    <text evidence="3">The sequence shown here is derived from an EMBL/GenBank/DDBJ whole genome shotgun (WGS) entry which is preliminary data.</text>
</comment>
<keyword evidence="3" id="KW-0378">Hydrolase</keyword>
<keyword evidence="1" id="KW-0732">Signal</keyword>
<dbReference type="STRING" id="42249.A0A317SR81"/>
<dbReference type="InterPro" id="IPR012334">
    <property type="entry name" value="Pectin_lyas_fold"/>
</dbReference>
<dbReference type="InterPro" id="IPR039279">
    <property type="entry name" value="QRT3-like"/>
</dbReference>
<accession>A0A317SR81</accession>